<feature type="transmembrane region" description="Helical" evidence="1">
    <location>
        <begin position="42"/>
        <end position="62"/>
    </location>
</feature>
<dbReference type="RefSeq" id="WP_405385756.1">
    <property type="nucleotide sequence ID" value="NZ_JBJGEB010000004.1"/>
</dbReference>
<feature type="transmembrane region" description="Helical" evidence="1">
    <location>
        <begin position="74"/>
        <end position="96"/>
    </location>
</feature>
<evidence type="ECO:0000256" key="1">
    <source>
        <dbReference type="SAM" id="Phobius"/>
    </source>
</evidence>
<sequence length="137" mass="14911">MGIRQNIEQTKFLFNQGIDLLLLRLQVLNLDLAEQAGNVLRAAVWLVLAAVLLFVGLISALFGLNRILDDTAAVWVFFGIAAFCLLVIAAAGRAVIENWRGQNNRISETLRDIQTDIAYLRGETGIEAAGGKGEGDE</sequence>
<evidence type="ECO:0000313" key="2">
    <source>
        <dbReference type="EMBL" id="MFK7641927.1"/>
    </source>
</evidence>
<dbReference type="EMBL" id="JBJGEB010000004">
    <property type="protein sequence ID" value="MFK7641927.1"/>
    <property type="molecule type" value="Genomic_DNA"/>
</dbReference>
<keyword evidence="3" id="KW-1185">Reference proteome</keyword>
<reference evidence="2 3" key="1">
    <citation type="submission" date="2024-11" db="EMBL/GenBank/DDBJ databases">
        <authorList>
            <person name="Mikucki A.G."/>
            <person name="Kahler C.M."/>
        </authorList>
    </citation>
    <scope>NUCLEOTIDE SEQUENCE [LARGE SCALE GENOMIC DNA]</scope>
    <source>
        <strain evidence="2 3">EXNM717</strain>
    </source>
</reference>
<dbReference type="InterPro" id="IPR009937">
    <property type="entry name" value="Phage_holin_3_6"/>
</dbReference>
<accession>A0ABW8Q558</accession>
<protein>
    <submittedName>
        <fullName evidence="2">Phage holin family protein</fullName>
    </submittedName>
</protein>
<organism evidence="2 3">
    <name type="scientific">Neisseria oralis</name>
    <dbReference type="NCBI Taxonomy" id="1107316"/>
    <lineage>
        <taxon>Bacteria</taxon>
        <taxon>Pseudomonadati</taxon>
        <taxon>Pseudomonadota</taxon>
        <taxon>Betaproteobacteria</taxon>
        <taxon>Neisseriales</taxon>
        <taxon>Neisseriaceae</taxon>
        <taxon>Neisseria</taxon>
    </lineage>
</organism>
<evidence type="ECO:0000313" key="3">
    <source>
        <dbReference type="Proteomes" id="UP001621964"/>
    </source>
</evidence>
<dbReference type="Pfam" id="PF07332">
    <property type="entry name" value="Phage_holin_3_6"/>
    <property type="match status" value="1"/>
</dbReference>
<keyword evidence="1" id="KW-0472">Membrane</keyword>
<keyword evidence="1" id="KW-1133">Transmembrane helix</keyword>
<name>A0ABW8Q558_9NEIS</name>
<dbReference type="Proteomes" id="UP001621964">
    <property type="component" value="Unassembled WGS sequence"/>
</dbReference>
<proteinExistence type="predicted"/>
<comment type="caution">
    <text evidence="2">The sequence shown here is derived from an EMBL/GenBank/DDBJ whole genome shotgun (WGS) entry which is preliminary data.</text>
</comment>
<keyword evidence="1" id="KW-0812">Transmembrane</keyword>
<gene>
    <name evidence="2" type="ORF">ACI43T_05360</name>
</gene>